<feature type="transmembrane region" description="Helical" evidence="1">
    <location>
        <begin position="193"/>
        <end position="211"/>
    </location>
</feature>
<dbReference type="Proteomes" id="UP000033344">
    <property type="component" value="Unassembled WGS sequence"/>
</dbReference>
<feature type="transmembrane region" description="Helical" evidence="1">
    <location>
        <begin position="366"/>
        <end position="383"/>
    </location>
</feature>
<evidence type="ECO:0000256" key="1">
    <source>
        <dbReference type="SAM" id="Phobius"/>
    </source>
</evidence>
<dbReference type="NCBIfam" id="NF033860">
    <property type="entry name" value="Wzy_O6_O28"/>
    <property type="match status" value="1"/>
</dbReference>
<keyword evidence="1" id="KW-0472">Membrane</keyword>
<feature type="transmembrane region" description="Helical" evidence="1">
    <location>
        <begin position="389"/>
        <end position="406"/>
    </location>
</feature>
<reference evidence="2 3" key="1">
    <citation type="submission" date="2015-03" db="EMBL/GenBank/DDBJ databases">
        <authorList>
            <person name="McCorrison J."/>
            <person name="Sanka R."/>
            <person name="Adams M."/>
            <person name="Brinkac L."/>
            <person name="Nierman W."/>
            <person name="Sutton G."/>
            <person name="Nelson K."/>
            <person name="Kiedrowski L."/>
            <person name="Guerrero D."/>
            <person name="Bonomo R."/>
        </authorList>
    </citation>
    <scope>NUCLEOTIDE SEQUENCE [LARGE SCALE GENOMIC DNA]</scope>
    <source>
        <strain evidence="2 3">42324</strain>
    </source>
</reference>
<accession>A0AAE2JQ76</accession>
<feature type="transmembrane region" description="Helical" evidence="1">
    <location>
        <begin position="161"/>
        <end position="186"/>
    </location>
</feature>
<keyword evidence="1" id="KW-1133">Transmembrane helix</keyword>
<feature type="transmembrane region" description="Helical" evidence="1">
    <location>
        <begin position="271"/>
        <end position="291"/>
    </location>
</feature>
<sequence>MVILSEIIERAMTRKYLFTLYVFLNISCALYFGVLGMLGGDFKYEYPADPELLLLSLLIVLLTFWIVQRVIFVIFENIPVKTTINLNNSFILDWLVFAIVIIGLFSSIFFSVGVLGASKDVAEDAPKLIFYFNSFFQPSLFVLIYLFYRYDSTRFLYYINFILYIILILVSGQTGQILLLFCLYLIRKRNALNFFQLCIFTLFGIGLYPFVRIIKDAIVQSVNAGSNLIETVLTAISNIDMDIYFSYLFITLERFQSVSNMHYLIQNGERLSALFDLTGSTYSFFSLYWLMSAFLRMFGVDLSSITSAQDFTAVSINGVSTWSSQIGVLGYIYFYGIYSAIIFVSIMIVLFFCIRMSKLLNKNNSITNLTWFISLLLICHGWFIPFYNYAQALLIFVGLVLTLNAFKVKHKAHGS</sequence>
<feature type="transmembrane region" description="Helical" evidence="1">
    <location>
        <begin position="20"/>
        <end position="40"/>
    </location>
</feature>
<organism evidence="2 3">
    <name type="scientific">Enterobacter cloacae subsp. cloacae</name>
    <dbReference type="NCBI Taxonomy" id="336306"/>
    <lineage>
        <taxon>Bacteria</taxon>
        <taxon>Pseudomonadati</taxon>
        <taxon>Pseudomonadota</taxon>
        <taxon>Gammaproteobacteria</taxon>
        <taxon>Enterobacterales</taxon>
        <taxon>Enterobacteriaceae</taxon>
        <taxon>Enterobacter</taxon>
        <taxon>Enterobacter cloacae complex</taxon>
    </lineage>
</organism>
<protein>
    <recommendedName>
        <fullName evidence="4">Oligosaccharide repeat unit polymerase</fullName>
    </recommendedName>
</protein>
<evidence type="ECO:0000313" key="2">
    <source>
        <dbReference type="EMBL" id="KJM36213.1"/>
    </source>
</evidence>
<proteinExistence type="predicted"/>
<feature type="transmembrane region" description="Helical" evidence="1">
    <location>
        <begin position="95"/>
        <end position="116"/>
    </location>
</feature>
<comment type="caution">
    <text evidence="2">The sequence shown here is derived from an EMBL/GenBank/DDBJ whole genome shotgun (WGS) entry which is preliminary data.</text>
</comment>
<dbReference type="AlphaFoldDB" id="A0AAE2JQ76"/>
<feature type="transmembrane region" description="Helical" evidence="1">
    <location>
        <begin position="332"/>
        <end position="354"/>
    </location>
</feature>
<keyword evidence="1" id="KW-0812">Transmembrane</keyword>
<evidence type="ECO:0000313" key="3">
    <source>
        <dbReference type="Proteomes" id="UP000033344"/>
    </source>
</evidence>
<name>A0AAE2JQ76_ENTCL</name>
<dbReference type="EMBL" id="JZYG01000014">
    <property type="protein sequence ID" value="KJM36213.1"/>
    <property type="molecule type" value="Genomic_DNA"/>
</dbReference>
<evidence type="ECO:0008006" key="4">
    <source>
        <dbReference type="Google" id="ProtNLM"/>
    </source>
</evidence>
<gene>
    <name evidence="2" type="ORF">SS44_13295</name>
</gene>
<feature type="transmembrane region" description="Helical" evidence="1">
    <location>
        <begin position="128"/>
        <end position="149"/>
    </location>
</feature>
<feature type="transmembrane region" description="Helical" evidence="1">
    <location>
        <begin position="52"/>
        <end position="75"/>
    </location>
</feature>